<comment type="caution">
    <text evidence="2">The sequence shown here is derived from an EMBL/GenBank/DDBJ whole genome shotgun (WGS) entry which is preliminary data.</text>
</comment>
<proteinExistence type="predicted"/>
<dbReference type="GO" id="GO:0016757">
    <property type="term" value="F:glycosyltransferase activity"/>
    <property type="evidence" value="ECO:0007669"/>
    <property type="project" value="TreeGrafter"/>
</dbReference>
<dbReference type="Pfam" id="PF13692">
    <property type="entry name" value="Glyco_trans_1_4"/>
    <property type="match status" value="1"/>
</dbReference>
<dbReference type="PANTHER" id="PTHR45947:SF3">
    <property type="entry name" value="SULFOQUINOVOSYL TRANSFERASE SQD2"/>
    <property type="match status" value="1"/>
</dbReference>
<keyword evidence="3" id="KW-1185">Reference proteome</keyword>
<dbReference type="GO" id="GO:0016787">
    <property type="term" value="F:hydrolase activity"/>
    <property type="evidence" value="ECO:0007669"/>
    <property type="project" value="UniProtKB-KW"/>
</dbReference>
<dbReference type="PANTHER" id="PTHR45947">
    <property type="entry name" value="SULFOQUINOVOSYL TRANSFERASE SQD2"/>
    <property type="match status" value="1"/>
</dbReference>
<sequence length="355" mass="38199">MPGTDPRIMFVTRKWAPAVGGMETYSMRLTEALGKIEPVEVVALRGKANGMPPGPIDLLLFPLQVLTRWFARRLSPDVLHVGDMALWPMGLLGRLGRSTQVVLSAHGTDAGYQRRGGLKGRLYGAYLKLGARLLRKATIIANSSATAEALTETGWSPSTVVPLATNLTGPDPDGCHNGRILFVGRLKRLKGFGWFVREVLPLLGPEMEVEVAGTGWDAGEQSALDDPRVNFLGSLHGDDLVTAYRQAMCVIAPNISTGTGEYEGFGLVAPEAASCGGVMLAADRDGLRDAVVDGKTGYLVKSGDARAWADAINRVAAMTVDQRRAFLENATATAREFYCWDRVARETHAAYGTRA</sequence>
<dbReference type="Pfam" id="PF13439">
    <property type="entry name" value="Glyco_transf_4"/>
    <property type="match status" value="1"/>
</dbReference>
<organism evidence="2 3">
    <name type="scientific">Croceicoccus pelagius</name>
    <dbReference type="NCBI Taxonomy" id="1703341"/>
    <lineage>
        <taxon>Bacteria</taxon>
        <taxon>Pseudomonadati</taxon>
        <taxon>Pseudomonadota</taxon>
        <taxon>Alphaproteobacteria</taxon>
        <taxon>Sphingomonadales</taxon>
        <taxon>Erythrobacteraceae</taxon>
        <taxon>Croceicoccus</taxon>
    </lineage>
</organism>
<dbReference type="Proteomes" id="UP000598997">
    <property type="component" value="Unassembled WGS sequence"/>
</dbReference>
<evidence type="ECO:0000313" key="3">
    <source>
        <dbReference type="Proteomes" id="UP000598997"/>
    </source>
</evidence>
<dbReference type="SUPFAM" id="SSF53756">
    <property type="entry name" value="UDP-Glycosyltransferase/glycogen phosphorylase"/>
    <property type="match status" value="1"/>
</dbReference>
<keyword evidence="2" id="KW-0378">Hydrolase</keyword>
<evidence type="ECO:0000259" key="1">
    <source>
        <dbReference type="Pfam" id="PF13439"/>
    </source>
</evidence>
<evidence type="ECO:0000313" key="2">
    <source>
        <dbReference type="EMBL" id="GGD30907.1"/>
    </source>
</evidence>
<protein>
    <submittedName>
        <fullName evidence="2">Glycoside hydrolase</fullName>
    </submittedName>
</protein>
<dbReference type="InterPro" id="IPR028098">
    <property type="entry name" value="Glyco_trans_4-like_N"/>
</dbReference>
<gene>
    <name evidence="2" type="ORF">GCM10010989_01280</name>
</gene>
<accession>A0A916Y4G8</accession>
<name>A0A916Y4G8_9SPHN</name>
<dbReference type="AlphaFoldDB" id="A0A916Y4G8"/>
<dbReference type="Gene3D" id="3.40.50.2000">
    <property type="entry name" value="Glycogen Phosphorylase B"/>
    <property type="match status" value="2"/>
</dbReference>
<dbReference type="CDD" id="cd03801">
    <property type="entry name" value="GT4_PimA-like"/>
    <property type="match status" value="1"/>
</dbReference>
<reference evidence="2 3" key="1">
    <citation type="journal article" date="2014" name="Int. J. Syst. Evol. Microbiol.">
        <title>Complete genome sequence of Corynebacterium casei LMG S-19264T (=DSM 44701T), isolated from a smear-ripened cheese.</title>
        <authorList>
            <consortium name="US DOE Joint Genome Institute (JGI-PGF)"/>
            <person name="Walter F."/>
            <person name="Albersmeier A."/>
            <person name="Kalinowski J."/>
            <person name="Ruckert C."/>
        </authorList>
    </citation>
    <scope>NUCLEOTIDE SEQUENCE [LARGE SCALE GENOMIC DNA]</scope>
    <source>
        <strain evidence="2 3">CGMCC 1.15358</strain>
    </source>
</reference>
<dbReference type="InterPro" id="IPR050194">
    <property type="entry name" value="Glycosyltransferase_grp1"/>
</dbReference>
<feature type="domain" description="Glycosyltransferase subfamily 4-like N-terminal" evidence="1">
    <location>
        <begin position="20"/>
        <end position="164"/>
    </location>
</feature>
<dbReference type="EMBL" id="BMIO01000001">
    <property type="protein sequence ID" value="GGD30907.1"/>
    <property type="molecule type" value="Genomic_DNA"/>
</dbReference>